<sequence>MEAAPLSSSLGSSNPRCPPSFHSSPIAPVFSFQPLIHASPLPQVLALCWKSPQRKQLHHLITRHGRRGLSVRSSASETPSIDDSTKWLFEPIGNGDSRHIGYRVPLPCAFEIVSNSVTVGRLPEKADLVIPVATVSGVHARLEKKEGALLITDLDSTNGTFINDMKLRPGAATTILPGSFITFGDTNLAIFRVSKQAVEENESAGMSVESEIKVEAEGQKTNLEA</sequence>
<organism evidence="3 4">
    <name type="scientific">Dioscorea zingiberensis</name>
    <dbReference type="NCBI Taxonomy" id="325984"/>
    <lineage>
        <taxon>Eukaryota</taxon>
        <taxon>Viridiplantae</taxon>
        <taxon>Streptophyta</taxon>
        <taxon>Embryophyta</taxon>
        <taxon>Tracheophyta</taxon>
        <taxon>Spermatophyta</taxon>
        <taxon>Magnoliopsida</taxon>
        <taxon>Liliopsida</taxon>
        <taxon>Dioscoreales</taxon>
        <taxon>Dioscoreaceae</taxon>
        <taxon>Dioscorea</taxon>
    </lineage>
</organism>
<dbReference type="InterPro" id="IPR000253">
    <property type="entry name" value="FHA_dom"/>
</dbReference>
<feature type="domain" description="FHA" evidence="2">
    <location>
        <begin position="117"/>
        <end position="167"/>
    </location>
</feature>
<feature type="region of interest" description="Disordered" evidence="1">
    <location>
        <begin position="202"/>
        <end position="225"/>
    </location>
</feature>
<dbReference type="PANTHER" id="PTHR23308">
    <property type="entry name" value="NUCLEAR INHIBITOR OF PROTEIN PHOSPHATASE-1"/>
    <property type="match status" value="1"/>
</dbReference>
<dbReference type="OrthoDB" id="687730at2759"/>
<protein>
    <recommendedName>
        <fullName evidence="2">FHA domain-containing protein</fullName>
    </recommendedName>
</protein>
<dbReference type="SMART" id="SM00240">
    <property type="entry name" value="FHA"/>
    <property type="match status" value="1"/>
</dbReference>
<evidence type="ECO:0000313" key="4">
    <source>
        <dbReference type="Proteomes" id="UP001085076"/>
    </source>
</evidence>
<dbReference type="Proteomes" id="UP001085076">
    <property type="component" value="Miscellaneous, Linkage group lg01"/>
</dbReference>
<accession>A0A9D5HQR7</accession>
<dbReference type="AlphaFoldDB" id="A0A9D5HQR7"/>
<evidence type="ECO:0000256" key="1">
    <source>
        <dbReference type="SAM" id="MobiDB-lite"/>
    </source>
</evidence>
<dbReference type="PROSITE" id="PS50006">
    <property type="entry name" value="FHA_DOMAIN"/>
    <property type="match status" value="1"/>
</dbReference>
<dbReference type="FunFam" id="2.60.200.20:FF:000063">
    <property type="entry name" value="Predicted protein"/>
    <property type="match status" value="1"/>
</dbReference>
<dbReference type="InterPro" id="IPR008984">
    <property type="entry name" value="SMAD_FHA_dom_sf"/>
</dbReference>
<evidence type="ECO:0000259" key="2">
    <source>
        <dbReference type="PROSITE" id="PS50006"/>
    </source>
</evidence>
<comment type="caution">
    <text evidence="3">The sequence shown here is derived from an EMBL/GenBank/DDBJ whole genome shotgun (WGS) entry which is preliminary data.</text>
</comment>
<dbReference type="Gene3D" id="2.60.200.20">
    <property type="match status" value="1"/>
</dbReference>
<dbReference type="Pfam" id="PF00498">
    <property type="entry name" value="FHA"/>
    <property type="match status" value="1"/>
</dbReference>
<dbReference type="EMBL" id="JAGGNH010000001">
    <property type="protein sequence ID" value="KAJ0985338.1"/>
    <property type="molecule type" value="Genomic_DNA"/>
</dbReference>
<dbReference type="InterPro" id="IPR050923">
    <property type="entry name" value="Cell_Proc_Reg/RNA_Proc"/>
</dbReference>
<reference evidence="3" key="1">
    <citation type="submission" date="2021-03" db="EMBL/GenBank/DDBJ databases">
        <authorList>
            <person name="Li Z."/>
            <person name="Yang C."/>
        </authorList>
    </citation>
    <scope>NUCLEOTIDE SEQUENCE</scope>
    <source>
        <strain evidence="3">Dzin_1.0</strain>
        <tissue evidence="3">Leaf</tissue>
    </source>
</reference>
<evidence type="ECO:0000313" key="3">
    <source>
        <dbReference type="EMBL" id="KAJ0985338.1"/>
    </source>
</evidence>
<dbReference type="SUPFAM" id="SSF49879">
    <property type="entry name" value="SMAD/FHA domain"/>
    <property type="match status" value="1"/>
</dbReference>
<gene>
    <name evidence="3" type="ORF">J5N97_003694</name>
</gene>
<name>A0A9D5HQR7_9LILI</name>
<dbReference type="CDD" id="cd00060">
    <property type="entry name" value="FHA"/>
    <property type="match status" value="1"/>
</dbReference>
<keyword evidence="4" id="KW-1185">Reference proteome</keyword>
<reference evidence="3" key="2">
    <citation type="journal article" date="2022" name="Hortic Res">
        <title>The genome of Dioscorea zingiberensis sheds light on the biosynthesis, origin and evolution of the medicinally important diosgenin saponins.</title>
        <authorList>
            <person name="Li Y."/>
            <person name="Tan C."/>
            <person name="Li Z."/>
            <person name="Guo J."/>
            <person name="Li S."/>
            <person name="Chen X."/>
            <person name="Wang C."/>
            <person name="Dai X."/>
            <person name="Yang H."/>
            <person name="Song W."/>
            <person name="Hou L."/>
            <person name="Xu J."/>
            <person name="Tong Z."/>
            <person name="Xu A."/>
            <person name="Yuan X."/>
            <person name="Wang W."/>
            <person name="Yang Q."/>
            <person name="Chen L."/>
            <person name="Sun Z."/>
            <person name="Wang K."/>
            <person name="Pan B."/>
            <person name="Chen J."/>
            <person name="Bao Y."/>
            <person name="Liu F."/>
            <person name="Qi X."/>
            <person name="Gang D.R."/>
            <person name="Wen J."/>
            <person name="Li J."/>
        </authorList>
    </citation>
    <scope>NUCLEOTIDE SEQUENCE</scope>
    <source>
        <strain evidence="3">Dzin_1.0</strain>
    </source>
</reference>
<proteinExistence type="predicted"/>